<sequence length="157" mass="18259">MASAVAQRLLLLQLVLGPTLITDLKLSPAAQDFLKLHIDYPKVTYADGFRGYCNGFMAYVRGRRQHWFCPKIHYVLHSPWKDIWKFCNFTDYYCDVYNQYCTLTQDSFPLTICSLAPEQPSTSCFYNTNTSRQRLYLLCSRKYKGHPIGIISLYQGM</sequence>
<dbReference type="Gene3D" id="3.10.130.10">
    <property type="entry name" value="Ribonuclease A-like domain"/>
    <property type="match status" value="1"/>
</dbReference>
<dbReference type="CTD" id="440163"/>
<evidence type="ECO:0000313" key="5">
    <source>
        <dbReference type="Ensembl" id="ENSCPOP00000015728.2"/>
    </source>
</evidence>
<dbReference type="STRING" id="10141.ENSCPOP00000015728"/>
<evidence type="ECO:0000256" key="2">
    <source>
        <dbReference type="SAM" id="SignalP"/>
    </source>
</evidence>
<dbReference type="GeneID" id="100715253"/>
<dbReference type="SUPFAM" id="SSF54076">
    <property type="entry name" value="RNase A-like"/>
    <property type="match status" value="1"/>
</dbReference>
<reference evidence="4" key="3">
    <citation type="journal article" date="2016" name="Data Brief">
        <title>Curated eutherian third party data gene data sets.</title>
        <authorList>
            <person name="Premzl M."/>
        </authorList>
    </citation>
    <scope>NUCLEOTIDE SEQUENCE</scope>
</reference>
<accession>H0VYE6</accession>
<dbReference type="GO" id="GO:0003676">
    <property type="term" value="F:nucleic acid binding"/>
    <property type="evidence" value="ECO:0007669"/>
    <property type="project" value="InterPro"/>
</dbReference>
<dbReference type="KEGG" id="cpoc:100715253"/>
<organism evidence="5 6">
    <name type="scientific">Cavia porcellus</name>
    <name type="common">Guinea pig</name>
    <dbReference type="NCBI Taxonomy" id="10141"/>
    <lineage>
        <taxon>Eukaryota</taxon>
        <taxon>Metazoa</taxon>
        <taxon>Chordata</taxon>
        <taxon>Craniata</taxon>
        <taxon>Vertebrata</taxon>
        <taxon>Euteleostomi</taxon>
        <taxon>Mammalia</taxon>
        <taxon>Eutheria</taxon>
        <taxon>Euarchontoglires</taxon>
        <taxon>Glires</taxon>
        <taxon>Rodentia</taxon>
        <taxon>Hystricomorpha</taxon>
        <taxon>Caviidae</taxon>
        <taxon>Cavia</taxon>
    </lineage>
</organism>
<evidence type="ECO:0000313" key="4">
    <source>
        <dbReference type="EMBL" id="CDG32058.1"/>
    </source>
</evidence>
<feature type="domain" description="Ribonuclease A-domain" evidence="3">
    <location>
        <begin position="26"/>
        <end position="151"/>
    </location>
</feature>
<dbReference type="InterPro" id="IPR036816">
    <property type="entry name" value="RNaseA-like_dom_sf"/>
</dbReference>
<feature type="chain" id="PRO_5014092418" evidence="2">
    <location>
        <begin position="22"/>
        <end position="157"/>
    </location>
</feature>
<accession>W0UVH1</accession>
<reference evidence="4" key="4">
    <citation type="journal article" date="2019" name="Gene Rep">
        <title>Eutherian third-party data gene collections.</title>
        <authorList>
            <person name="Premzl M."/>
        </authorList>
    </citation>
    <scope>NUCLEOTIDE SEQUENCE</scope>
</reference>
<dbReference type="GO" id="GO:0050830">
    <property type="term" value="P:defense response to Gram-positive bacterium"/>
    <property type="evidence" value="ECO:0007669"/>
    <property type="project" value="TreeGrafter"/>
</dbReference>
<comment type="similarity">
    <text evidence="1">Belongs to the pancreatic ribonuclease family.</text>
</comment>
<dbReference type="eggNOG" id="ENOG502SRBA">
    <property type="taxonomic scope" value="Eukaryota"/>
</dbReference>
<protein>
    <submittedName>
        <fullName evidence="4">Ribonuclease A L1</fullName>
    </submittedName>
    <submittedName>
        <fullName evidence="5">Ribonuclease A family member 13 (inactive)</fullName>
    </submittedName>
</protein>
<dbReference type="Pfam" id="PF00074">
    <property type="entry name" value="RnaseA"/>
    <property type="match status" value="1"/>
</dbReference>
<dbReference type="InterPro" id="IPR001427">
    <property type="entry name" value="RNaseA"/>
</dbReference>
<keyword evidence="2" id="KW-0732">Signal</keyword>
<dbReference type="PANTHER" id="PTHR11437:SF11">
    <property type="entry name" value="INACTIVE RIBONUCLEASE-LIKE PROTEIN 13-RELATED"/>
    <property type="match status" value="1"/>
</dbReference>
<dbReference type="GeneTree" id="ENSGT00390000015830"/>
<feature type="signal peptide" evidence="2">
    <location>
        <begin position="1"/>
        <end position="21"/>
    </location>
</feature>
<dbReference type="OrthoDB" id="548799at2759"/>
<reference evidence="6" key="1">
    <citation type="journal article" date="2011" name="Nature">
        <title>A high-resolution map of human evolutionary constraint using 29 mammals.</title>
        <authorList>
            <person name="Lindblad-Toh K."/>
            <person name="Garber M."/>
            <person name="Zuk O."/>
            <person name="Lin M.F."/>
            <person name="Parker B.J."/>
            <person name="Washietl S."/>
            <person name="Kheradpour P."/>
            <person name="Ernst J."/>
            <person name="Jordan G."/>
            <person name="Mauceli E."/>
            <person name="Ward L.D."/>
            <person name="Lowe C.B."/>
            <person name="Holloway A.K."/>
            <person name="Clamp M."/>
            <person name="Gnerre S."/>
            <person name="Alfoldi J."/>
            <person name="Beal K."/>
            <person name="Chang J."/>
            <person name="Clawson H."/>
            <person name="Cuff J."/>
            <person name="Di Palma F."/>
            <person name="Fitzgerald S."/>
            <person name="Flicek P."/>
            <person name="Guttman M."/>
            <person name="Hubisz M.J."/>
            <person name="Jaffe D.B."/>
            <person name="Jungreis I."/>
            <person name="Kent W.J."/>
            <person name="Kostka D."/>
            <person name="Lara M."/>
            <person name="Martins A.L."/>
            <person name="Massingham T."/>
            <person name="Moltke I."/>
            <person name="Raney B.J."/>
            <person name="Rasmussen M.D."/>
            <person name="Robinson J."/>
            <person name="Stark A."/>
            <person name="Vilella A.J."/>
            <person name="Wen J."/>
            <person name="Xie X."/>
            <person name="Zody M.C."/>
            <person name="Baldwin J."/>
            <person name="Bloom T."/>
            <person name="Chin C.W."/>
            <person name="Heiman D."/>
            <person name="Nicol R."/>
            <person name="Nusbaum C."/>
            <person name="Young S."/>
            <person name="Wilkinson J."/>
            <person name="Worley K.C."/>
            <person name="Kovar C.L."/>
            <person name="Muzny D.M."/>
            <person name="Gibbs R.A."/>
            <person name="Cree A."/>
            <person name="Dihn H.H."/>
            <person name="Fowler G."/>
            <person name="Jhangiani S."/>
            <person name="Joshi V."/>
            <person name="Lee S."/>
            <person name="Lewis L.R."/>
            <person name="Nazareth L.V."/>
            <person name="Okwuonu G."/>
            <person name="Santibanez J."/>
            <person name="Warren W.C."/>
            <person name="Mardis E.R."/>
            <person name="Weinstock G.M."/>
            <person name="Wilson R.K."/>
            <person name="Delehaunty K."/>
            <person name="Dooling D."/>
            <person name="Fronik C."/>
            <person name="Fulton L."/>
            <person name="Fulton B."/>
            <person name="Graves T."/>
            <person name="Minx P."/>
            <person name="Sodergren E."/>
            <person name="Birney E."/>
            <person name="Margulies E.H."/>
            <person name="Herrero J."/>
            <person name="Green E.D."/>
            <person name="Haussler D."/>
            <person name="Siepel A."/>
            <person name="Goldman N."/>
            <person name="Pollard K.S."/>
            <person name="Pedersen J.S."/>
            <person name="Lander E.S."/>
            <person name="Kellis M."/>
        </authorList>
    </citation>
    <scope>NUCLEOTIDE SEQUENCE [LARGE SCALE GENOMIC DNA]</scope>
    <source>
        <strain evidence="6">2N</strain>
    </source>
</reference>
<dbReference type="EMBL" id="AAKN02019191">
    <property type="status" value="NOT_ANNOTATED_CDS"/>
    <property type="molecule type" value="Genomic_DNA"/>
</dbReference>
<dbReference type="PANTHER" id="PTHR11437">
    <property type="entry name" value="RIBONUCLEASE"/>
    <property type="match status" value="1"/>
</dbReference>
<gene>
    <name evidence="5" type="primary">RNASE13</name>
    <name evidence="4" type="synonym">RAL1</name>
</gene>
<dbReference type="HOGENOM" id="CLU_1685971_0_0_1"/>
<dbReference type="OMA" id="KQPPTSC"/>
<dbReference type="Proteomes" id="UP000005447">
    <property type="component" value="Unassembled WGS sequence"/>
</dbReference>
<reference evidence="4" key="2">
    <citation type="journal article" date="2014" name="Mol. Genet. Genomics">
        <title>Comparative genomic analysis of eutherian ribonuclease A genes.</title>
        <authorList>
            <person name="Premzl M."/>
        </authorList>
    </citation>
    <scope>NUCLEOTIDE SEQUENCE</scope>
</reference>
<dbReference type="SMART" id="SM00092">
    <property type="entry name" value="RNAse_Pc"/>
    <property type="match status" value="1"/>
</dbReference>
<dbReference type="AlphaFoldDB" id="H0VYE6"/>
<name>H0VYE6_CAVPO</name>
<proteinExistence type="inferred from homology"/>
<dbReference type="Bgee" id="ENSCPOG00000019970">
    <property type="expression patterns" value="Expressed in hypothalamus"/>
</dbReference>
<dbReference type="Ensembl" id="ENSCPOT00000023637.2">
    <property type="protein sequence ID" value="ENSCPOP00000015728.2"/>
    <property type="gene ID" value="ENSCPOG00000019970.2"/>
</dbReference>
<evidence type="ECO:0000313" key="6">
    <source>
        <dbReference type="Proteomes" id="UP000005447"/>
    </source>
</evidence>
<dbReference type="VEuPathDB" id="HostDB:ENSCPOG00000019970"/>
<evidence type="ECO:0000259" key="3">
    <source>
        <dbReference type="SMART" id="SM00092"/>
    </source>
</evidence>
<dbReference type="EMBL" id="HG328982">
    <property type="protein sequence ID" value="CDG32058.1"/>
    <property type="molecule type" value="Genomic_DNA"/>
</dbReference>
<reference evidence="5" key="5">
    <citation type="submission" date="2025-05" db="UniProtKB">
        <authorList>
            <consortium name="Ensembl"/>
        </authorList>
    </citation>
    <scope>IDENTIFICATION</scope>
    <source>
        <strain evidence="5">2N</strain>
    </source>
</reference>
<dbReference type="RefSeq" id="XP_013013048.1">
    <property type="nucleotide sequence ID" value="XM_013157594.3"/>
</dbReference>
<dbReference type="InterPro" id="IPR023412">
    <property type="entry name" value="RNaseA_domain"/>
</dbReference>
<evidence type="ECO:0000256" key="1">
    <source>
        <dbReference type="ARBA" id="ARBA00005600"/>
    </source>
</evidence>
<keyword evidence="6" id="KW-1185">Reference proteome</keyword>